<comment type="similarity">
    <text evidence="2">Belongs to the hyi family.</text>
</comment>
<dbReference type="PANTHER" id="PTHR43489">
    <property type="entry name" value="ISOMERASE"/>
    <property type="match status" value="1"/>
</dbReference>
<keyword evidence="5" id="KW-0670">Pyruvate</keyword>
<evidence type="ECO:0000259" key="4">
    <source>
        <dbReference type="Pfam" id="PF01261"/>
    </source>
</evidence>
<dbReference type="Pfam" id="PF01261">
    <property type="entry name" value="AP_endonuc_2"/>
    <property type="match status" value="1"/>
</dbReference>
<dbReference type="NCBIfam" id="TIGR03234">
    <property type="entry name" value="OH-pyruv-isom"/>
    <property type="match status" value="1"/>
</dbReference>
<dbReference type="Gene3D" id="3.20.20.150">
    <property type="entry name" value="Divalent-metal-dependent TIM barrel enzymes"/>
    <property type="match status" value="1"/>
</dbReference>
<dbReference type="NCBIfam" id="NF043033">
    <property type="entry name" value="OxoTetrIsom"/>
    <property type="match status" value="1"/>
</dbReference>
<dbReference type="SUPFAM" id="SSF51658">
    <property type="entry name" value="Xylose isomerase-like"/>
    <property type="match status" value="1"/>
</dbReference>
<feature type="active site" description="Proton donor/acceptor" evidence="3">
    <location>
        <position position="240"/>
    </location>
</feature>
<proteinExistence type="inferred from homology"/>
<dbReference type="InterPro" id="IPR013022">
    <property type="entry name" value="Xyl_isomerase-like_TIM-brl"/>
</dbReference>
<dbReference type="OrthoDB" id="9786584at2"/>
<dbReference type="GO" id="GO:0008903">
    <property type="term" value="F:hydroxypyruvate isomerase activity"/>
    <property type="evidence" value="ECO:0007669"/>
    <property type="project" value="TreeGrafter"/>
</dbReference>
<dbReference type="GO" id="GO:0046487">
    <property type="term" value="P:glyoxylate metabolic process"/>
    <property type="evidence" value="ECO:0007669"/>
    <property type="project" value="TreeGrafter"/>
</dbReference>
<dbReference type="PANTHER" id="PTHR43489:SF13">
    <property type="entry name" value="HYDROXYPYRUVATE ISOMERASE"/>
    <property type="match status" value="1"/>
</dbReference>
<protein>
    <submittedName>
        <fullName evidence="5">Hydroxypyruvate isomerase</fullName>
    </submittedName>
</protein>
<dbReference type="InterPro" id="IPR050417">
    <property type="entry name" value="Sugar_Epim/Isomerase"/>
</dbReference>
<reference evidence="5 6" key="2">
    <citation type="journal article" date="2018" name="Int. J. Syst. Evol. Microbiol.">
        <title>Marinobacterium aestuarii sp. nov., a benzene-degrading marine bacterium isolated from estuary sediment.</title>
        <authorList>
            <person name="Bae S.S."/>
            <person name="Jung J."/>
            <person name="Chung D."/>
            <person name="Baek K."/>
        </authorList>
    </citation>
    <scope>NUCLEOTIDE SEQUENCE [LARGE SCALE GENOMIC DNA]</scope>
    <source>
        <strain evidence="5 6">ST58-10</strain>
    </source>
</reference>
<accession>A0A1A9F4R8</accession>
<dbReference type="KEGG" id="mars:A8C75_21225"/>
<evidence type="ECO:0000256" key="1">
    <source>
        <dbReference type="ARBA" id="ARBA00023235"/>
    </source>
</evidence>
<dbReference type="Proteomes" id="UP000078070">
    <property type="component" value="Chromosome"/>
</dbReference>
<dbReference type="RefSeq" id="WP_067386364.1">
    <property type="nucleotide sequence ID" value="NZ_CP015839.1"/>
</dbReference>
<evidence type="ECO:0000313" key="5">
    <source>
        <dbReference type="EMBL" id="ANG64749.1"/>
    </source>
</evidence>
<evidence type="ECO:0000256" key="2">
    <source>
        <dbReference type="PIRNR" id="PIRNR006241"/>
    </source>
</evidence>
<dbReference type="STRING" id="1821621.A8C75_21225"/>
<dbReference type="FunFam" id="3.20.20.150:FF:000007">
    <property type="entry name" value="Hydroxypyruvate isomerase"/>
    <property type="match status" value="1"/>
</dbReference>
<feature type="active site" description="Proton donor/acceptor" evidence="3">
    <location>
        <position position="143"/>
    </location>
</feature>
<dbReference type="InterPro" id="IPR017643">
    <property type="entry name" value="Hydroxypyruvate_isomerase"/>
</dbReference>
<organism evidence="5 6">
    <name type="scientific">Marinobacterium aestuarii</name>
    <dbReference type="NCBI Taxonomy" id="1821621"/>
    <lineage>
        <taxon>Bacteria</taxon>
        <taxon>Pseudomonadati</taxon>
        <taxon>Pseudomonadota</taxon>
        <taxon>Gammaproteobacteria</taxon>
        <taxon>Oceanospirillales</taxon>
        <taxon>Oceanospirillaceae</taxon>
        <taxon>Marinobacterium</taxon>
    </lineage>
</organism>
<dbReference type="InterPro" id="IPR026040">
    <property type="entry name" value="HyI-like"/>
</dbReference>
<evidence type="ECO:0000313" key="6">
    <source>
        <dbReference type="Proteomes" id="UP000078070"/>
    </source>
</evidence>
<dbReference type="EMBL" id="CP015839">
    <property type="protein sequence ID" value="ANG64749.1"/>
    <property type="molecule type" value="Genomic_DNA"/>
</dbReference>
<dbReference type="InterPro" id="IPR053398">
    <property type="entry name" value="HPT_OtnI_isomerases"/>
</dbReference>
<dbReference type="PIRSF" id="PIRSF006241">
    <property type="entry name" value="HyI"/>
    <property type="match status" value="1"/>
</dbReference>
<keyword evidence="1 2" id="KW-0413">Isomerase</keyword>
<evidence type="ECO:0000256" key="3">
    <source>
        <dbReference type="PIRSR" id="PIRSR006241-50"/>
    </source>
</evidence>
<dbReference type="InterPro" id="IPR036237">
    <property type="entry name" value="Xyl_isomerase-like_sf"/>
</dbReference>
<feature type="domain" description="Xylose isomerase-like TIM barrel" evidence="4">
    <location>
        <begin position="21"/>
        <end position="256"/>
    </location>
</feature>
<name>A0A1A9F4R8_9GAMM</name>
<gene>
    <name evidence="5" type="ORF">A8C75_21225</name>
</gene>
<sequence length="260" mass="28818">MPRFCANLSMLFTEHDFLERFDAAAKAGFSGVEYLFPYDFDASEIRAKLDANNLTQVLFNLPAGDWNAGERGIACHPDRIEEFRSGVERAISYAKVLGNDQVNCLAGIQPAGVDDALAEATLVENLSYAADKLKQAGIRLVMEAINTRDIPGFFLNNTAQALRIREQVGSDNLNLQYDIYHMQIMEGDICPTLQANLGAIQHIQLADNPGRHEPGTGELNYRFIFSFIDRIGYDGWIGCEYKPATSTEAGLGWLKDMNAV</sequence>
<dbReference type="AlphaFoldDB" id="A0A1A9F4R8"/>
<keyword evidence="6" id="KW-1185">Reference proteome</keyword>
<reference evidence="6" key="1">
    <citation type="submission" date="2016-05" db="EMBL/GenBank/DDBJ databases">
        <authorList>
            <person name="Baek K."/>
            <person name="Yang S.-J."/>
        </authorList>
    </citation>
    <scope>NUCLEOTIDE SEQUENCE [LARGE SCALE GENOMIC DNA]</scope>
    <source>
        <strain evidence="6">ST58-10</strain>
    </source>
</reference>